<dbReference type="GO" id="GO:0003677">
    <property type="term" value="F:DNA binding"/>
    <property type="evidence" value="ECO:0007669"/>
    <property type="project" value="UniProtKB-KW"/>
</dbReference>
<dbReference type="Pfam" id="PF06224">
    <property type="entry name" value="AlkZ-like"/>
    <property type="match status" value="1"/>
</dbReference>
<reference evidence="1 2" key="1">
    <citation type="submission" date="2024-09" db="EMBL/GenBank/DDBJ databases">
        <authorList>
            <person name="Sun Q."/>
            <person name="Mori K."/>
        </authorList>
    </citation>
    <scope>NUCLEOTIDE SEQUENCE [LARGE SCALE GENOMIC DNA]</scope>
    <source>
        <strain evidence="1 2">JCM 3307</strain>
    </source>
</reference>
<dbReference type="PANTHER" id="PTHR38479:SF2">
    <property type="entry name" value="WINGED HELIX DNA-BINDING DOMAIN-CONTAINING PROTEIN"/>
    <property type="match status" value="1"/>
</dbReference>
<sequence>MTEKGRRLRSQLLAGAPASDVGSVVERVVGVQAQSWPAARLAVRARSSSLTAADVDAALASGLLARTWLMRGTLHLVAAADLGWLTALFGPINRAAGERRRLDLGVDDAVAARALAEMPAILNGAGPLDRAELIARLARRGVRIDPTGQAPAHLVAFAAAAGVVCRGPDVRGKPTVVLTAEVLASAALAAAAQSSGVPASASRSSGILASASASASRSSAGWSARDFAGDAALAELARRYLIGYGPADAADLAVWSGLPVASARRALALVPTAGSPAASSSIAASSDSASSGGGSSRLLGAFDTLLLGYRDRSFVLAPEHAGLVNRGGGMIAATMLADGRVAGVWQRSGRKVVLQPFGGRGSLSARAREELEAEVTDLSRFLGERLVPAWGEA</sequence>
<dbReference type="PANTHER" id="PTHR38479">
    <property type="entry name" value="LMO0824 PROTEIN"/>
    <property type="match status" value="1"/>
</dbReference>
<name>A0ABV5MGM0_9ACTN</name>
<proteinExistence type="predicted"/>
<accession>A0ABV5MGM0</accession>
<dbReference type="InterPro" id="IPR009351">
    <property type="entry name" value="AlkZ-like"/>
</dbReference>
<dbReference type="EMBL" id="JBHMCA010000056">
    <property type="protein sequence ID" value="MFB9448019.1"/>
    <property type="molecule type" value="Genomic_DNA"/>
</dbReference>
<dbReference type="RefSeq" id="WP_223097060.1">
    <property type="nucleotide sequence ID" value="NZ_CP061913.1"/>
</dbReference>
<gene>
    <name evidence="1" type="ORF">ACFFTR_33410</name>
</gene>
<evidence type="ECO:0000313" key="1">
    <source>
        <dbReference type="EMBL" id="MFB9448019.1"/>
    </source>
</evidence>
<protein>
    <submittedName>
        <fullName evidence="1">Winged helix DNA-binding domain-containing protein</fullName>
    </submittedName>
</protein>
<dbReference type="Proteomes" id="UP001589608">
    <property type="component" value="Unassembled WGS sequence"/>
</dbReference>
<comment type="caution">
    <text evidence="1">The sequence shown here is derived from an EMBL/GenBank/DDBJ whole genome shotgun (WGS) entry which is preliminary data.</text>
</comment>
<evidence type="ECO:0000313" key="2">
    <source>
        <dbReference type="Proteomes" id="UP001589608"/>
    </source>
</evidence>
<organism evidence="1 2">
    <name type="scientific">Dactylosporangium vinaceum</name>
    <dbReference type="NCBI Taxonomy" id="53362"/>
    <lineage>
        <taxon>Bacteria</taxon>
        <taxon>Bacillati</taxon>
        <taxon>Actinomycetota</taxon>
        <taxon>Actinomycetes</taxon>
        <taxon>Micromonosporales</taxon>
        <taxon>Micromonosporaceae</taxon>
        <taxon>Dactylosporangium</taxon>
    </lineage>
</organism>
<keyword evidence="2" id="KW-1185">Reference proteome</keyword>
<keyword evidence="1" id="KW-0238">DNA-binding</keyword>